<dbReference type="PANTHER" id="PTHR43229:SF3">
    <property type="entry name" value="ABC-TYPE MULTIDRUG TRANSPORT SYSTEM, PERMEASE COMPONENT"/>
    <property type="match status" value="1"/>
</dbReference>
<comment type="subcellular location">
    <subcellularLocation>
        <location evidence="1">Membrane</location>
        <topology evidence="1">Multi-pass membrane protein</topology>
    </subcellularLocation>
</comment>
<feature type="domain" description="ABC-2 type transporter transmembrane" evidence="6">
    <location>
        <begin position="108"/>
        <end position="285"/>
    </location>
</feature>
<evidence type="ECO:0000256" key="2">
    <source>
        <dbReference type="ARBA" id="ARBA00022692"/>
    </source>
</evidence>
<keyword evidence="2 5" id="KW-0812">Transmembrane</keyword>
<feature type="transmembrane region" description="Helical" evidence="5">
    <location>
        <begin position="97"/>
        <end position="121"/>
    </location>
</feature>
<accession>A0A2T2XK67</accession>
<dbReference type="GO" id="GO:0140359">
    <property type="term" value="F:ABC-type transporter activity"/>
    <property type="evidence" value="ECO:0007669"/>
    <property type="project" value="InterPro"/>
</dbReference>
<evidence type="ECO:0000256" key="3">
    <source>
        <dbReference type="ARBA" id="ARBA00022989"/>
    </source>
</evidence>
<dbReference type="PANTHER" id="PTHR43229">
    <property type="entry name" value="NODULATION PROTEIN J"/>
    <property type="match status" value="1"/>
</dbReference>
<dbReference type="GO" id="GO:0016020">
    <property type="term" value="C:membrane"/>
    <property type="evidence" value="ECO:0007669"/>
    <property type="project" value="UniProtKB-SubCell"/>
</dbReference>
<protein>
    <recommendedName>
        <fullName evidence="6">ABC-2 type transporter transmembrane domain-containing protein</fullName>
    </recommendedName>
</protein>
<keyword evidence="4 5" id="KW-0472">Membrane</keyword>
<feature type="transmembrane region" description="Helical" evidence="5">
    <location>
        <begin position="208"/>
        <end position="228"/>
    </location>
</feature>
<reference evidence="7 8" key="1">
    <citation type="journal article" date="2014" name="BMC Genomics">
        <title>Comparison of environmental and isolate Sulfobacillus genomes reveals diverse carbon, sulfur, nitrogen, and hydrogen metabolisms.</title>
        <authorList>
            <person name="Justice N.B."/>
            <person name="Norman A."/>
            <person name="Brown C.T."/>
            <person name="Singh A."/>
            <person name="Thomas B.C."/>
            <person name="Banfield J.F."/>
        </authorList>
    </citation>
    <scope>NUCLEOTIDE SEQUENCE [LARGE SCALE GENOMIC DNA]</scope>
    <source>
        <strain evidence="7">AMDSBA4</strain>
    </source>
</reference>
<evidence type="ECO:0000313" key="8">
    <source>
        <dbReference type="Proteomes" id="UP000242972"/>
    </source>
</evidence>
<gene>
    <name evidence="7" type="ORF">C7B46_02985</name>
</gene>
<organism evidence="7 8">
    <name type="scientific">Sulfobacillus benefaciens</name>
    <dbReference type="NCBI Taxonomy" id="453960"/>
    <lineage>
        <taxon>Bacteria</taxon>
        <taxon>Bacillati</taxon>
        <taxon>Bacillota</taxon>
        <taxon>Clostridia</taxon>
        <taxon>Eubacteriales</taxon>
        <taxon>Clostridiales Family XVII. Incertae Sedis</taxon>
        <taxon>Sulfobacillus</taxon>
    </lineage>
</organism>
<feature type="transmembrane region" description="Helical" evidence="5">
    <location>
        <begin position="66"/>
        <end position="85"/>
    </location>
</feature>
<feature type="transmembrane region" description="Helical" evidence="5">
    <location>
        <begin position="270"/>
        <end position="288"/>
    </location>
</feature>
<sequence length="293" mass="32681">MSRPKPKRCVTVWRSFVTAIYSQRSRGVTHPYRAKEVSKLNSPSISRAPGFTALIRAFGIAYVRSFRGTLFSLALPLLIIFIGELSAGSHPSNLDSWMTAAIALNTGLFSQGLFGYAVDLAHDRDLGVYRRLLCSPVSTWEILLSQLIVQWGGIVLQTTVVILAITEFYHASWVGIHVGLGLLVLFVTGNVTLFLGQWLCTMIRTAKTVTAVARLLLLGLLFSEGFFLKMSQWPTFFRHLADMMPVHLSVTMFDAVANASRWGMNDWRDLLGLLAYTVVFAGISLKFFRWTPV</sequence>
<dbReference type="InterPro" id="IPR051784">
    <property type="entry name" value="Nod_factor_ABC_transporter"/>
</dbReference>
<evidence type="ECO:0000256" key="1">
    <source>
        <dbReference type="ARBA" id="ARBA00004141"/>
    </source>
</evidence>
<evidence type="ECO:0000256" key="4">
    <source>
        <dbReference type="ARBA" id="ARBA00023136"/>
    </source>
</evidence>
<comment type="caution">
    <text evidence="7">The sequence shown here is derived from an EMBL/GenBank/DDBJ whole genome shotgun (WGS) entry which is preliminary data.</text>
</comment>
<feature type="transmembrane region" description="Helical" evidence="5">
    <location>
        <begin position="171"/>
        <end position="196"/>
    </location>
</feature>
<name>A0A2T2XK67_9FIRM</name>
<dbReference type="InterPro" id="IPR013525">
    <property type="entry name" value="ABC2_TM"/>
</dbReference>
<dbReference type="EMBL" id="PXYW01000005">
    <property type="protein sequence ID" value="PSR34894.1"/>
    <property type="molecule type" value="Genomic_DNA"/>
</dbReference>
<dbReference type="Pfam" id="PF12698">
    <property type="entry name" value="ABC2_membrane_3"/>
    <property type="match status" value="1"/>
</dbReference>
<evidence type="ECO:0000313" key="7">
    <source>
        <dbReference type="EMBL" id="PSR34894.1"/>
    </source>
</evidence>
<dbReference type="Proteomes" id="UP000242972">
    <property type="component" value="Unassembled WGS sequence"/>
</dbReference>
<keyword evidence="3 5" id="KW-1133">Transmembrane helix</keyword>
<evidence type="ECO:0000256" key="5">
    <source>
        <dbReference type="SAM" id="Phobius"/>
    </source>
</evidence>
<evidence type="ECO:0000259" key="6">
    <source>
        <dbReference type="Pfam" id="PF12698"/>
    </source>
</evidence>
<proteinExistence type="predicted"/>
<feature type="transmembrane region" description="Helical" evidence="5">
    <location>
        <begin position="142"/>
        <end position="165"/>
    </location>
</feature>
<dbReference type="AlphaFoldDB" id="A0A2T2XK67"/>